<evidence type="ECO:0000256" key="1">
    <source>
        <dbReference type="SAM" id="MobiDB-lite"/>
    </source>
</evidence>
<proteinExistence type="predicted"/>
<keyword evidence="3" id="KW-1185">Reference proteome</keyword>
<name>B9TEI4_RICCO</name>
<dbReference type="InParanoid" id="B9TEI4"/>
<dbReference type="Proteomes" id="UP000008311">
    <property type="component" value="Unassembled WGS sequence"/>
</dbReference>
<feature type="compositionally biased region" description="Basic and acidic residues" evidence="1">
    <location>
        <begin position="106"/>
        <end position="123"/>
    </location>
</feature>
<reference evidence="3" key="1">
    <citation type="journal article" date="2010" name="Nat. Biotechnol.">
        <title>Draft genome sequence of the oilseed species Ricinus communis.</title>
        <authorList>
            <person name="Chan A.P."/>
            <person name="Crabtree J."/>
            <person name="Zhao Q."/>
            <person name="Lorenzi H."/>
            <person name="Orvis J."/>
            <person name="Puiu D."/>
            <person name="Melake-Berhan A."/>
            <person name="Jones K.M."/>
            <person name="Redman J."/>
            <person name="Chen G."/>
            <person name="Cahoon E.B."/>
            <person name="Gedil M."/>
            <person name="Stanke M."/>
            <person name="Haas B.J."/>
            <person name="Wortman J.R."/>
            <person name="Fraser-Liggett C.M."/>
            <person name="Ravel J."/>
            <person name="Rabinowicz P.D."/>
        </authorList>
    </citation>
    <scope>NUCLEOTIDE SEQUENCE [LARGE SCALE GENOMIC DNA]</scope>
    <source>
        <strain evidence="3">cv. Hale</strain>
    </source>
</reference>
<feature type="region of interest" description="Disordered" evidence="1">
    <location>
        <begin position="1"/>
        <end position="164"/>
    </location>
</feature>
<feature type="compositionally biased region" description="Basic and acidic residues" evidence="1">
    <location>
        <begin position="84"/>
        <end position="94"/>
    </location>
</feature>
<evidence type="ECO:0000313" key="2">
    <source>
        <dbReference type="EMBL" id="EEF25730.1"/>
    </source>
</evidence>
<feature type="compositionally biased region" description="Basic and acidic residues" evidence="1">
    <location>
        <begin position="59"/>
        <end position="69"/>
    </location>
</feature>
<dbReference type="EMBL" id="EQ979045">
    <property type="protein sequence ID" value="EEF25730.1"/>
    <property type="molecule type" value="Genomic_DNA"/>
</dbReference>
<accession>B9TEI4</accession>
<gene>
    <name evidence="2" type="ORF">RCOM_1880590</name>
</gene>
<feature type="compositionally biased region" description="Basic and acidic residues" evidence="1">
    <location>
        <begin position="153"/>
        <end position="164"/>
    </location>
</feature>
<evidence type="ECO:0000313" key="3">
    <source>
        <dbReference type="Proteomes" id="UP000008311"/>
    </source>
</evidence>
<sequence>MSRLVSAAAQAQQLEARTEQEQCEHARQRQLDRRRIGTVADRMADGEAAQGFVRSRHQQQHEAERHEADLEIGAGAAQQGDAGRGGRDGHDHQRQQAKRVPGIETARAREAEGGDDGRDHARPVDLAGAAGRIDPAVALEGQDAGNEGNEAQHGVDRAEGRNGM</sequence>
<organism evidence="2 3">
    <name type="scientific">Ricinus communis</name>
    <name type="common">Castor bean</name>
    <dbReference type="NCBI Taxonomy" id="3988"/>
    <lineage>
        <taxon>Eukaryota</taxon>
        <taxon>Viridiplantae</taxon>
        <taxon>Streptophyta</taxon>
        <taxon>Embryophyta</taxon>
        <taxon>Tracheophyta</taxon>
        <taxon>Spermatophyta</taxon>
        <taxon>Magnoliopsida</taxon>
        <taxon>eudicotyledons</taxon>
        <taxon>Gunneridae</taxon>
        <taxon>Pentapetalae</taxon>
        <taxon>rosids</taxon>
        <taxon>fabids</taxon>
        <taxon>Malpighiales</taxon>
        <taxon>Euphorbiaceae</taxon>
        <taxon>Acalyphoideae</taxon>
        <taxon>Acalypheae</taxon>
        <taxon>Ricinus</taxon>
    </lineage>
</organism>
<feature type="compositionally biased region" description="Basic and acidic residues" evidence="1">
    <location>
        <begin position="16"/>
        <end position="35"/>
    </location>
</feature>
<protein>
    <submittedName>
        <fullName evidence="2">Uncharacterized protein</fullName>
    </submittedName>
</protein>
<dbReference type="AlphaFoldDB" id="B9TEI4"/>